<evidence type="ECO:0000256" key="1">
    <source>
        <dbReference type="SAM" id="MobiDB-lite"/>
    </source>
</evidence>
<name>A0ABQ5G0D7_9ASTR</name>
<feature type="compositionally biased region" description="Polar residues" evidence="1">
    <location>
        <begin position="573"/>
        <end position="584"/>
    </location>
</feature>
<protein>
    <submittedName>
        <fullName evidence="2">Uncharacterized protein</fullName>
    </submittedName>
</protein>
<feature type="compositionally biased region" description="Acidic residues" evidence="1">
    <location>
        <begin position="534"/>
        <end position="551"/>
    </location>
</feature>
<reference evidence="2" key="1">
    <citation type="journal article" date="2022" name="Int. J. Mol. Sci.">
        <title>Draft Genome of Tanacetum Coccineum: Genomic Comparison of Closely Related Tanacetum-Family Plants.</title>
        <authorList>
            <person name="Yamashiro T."/>
            <person name="Shiraishi A."/>
            <person name="Nakayama K."/>
            <person name="Satake H."/>
        </authorList>
    </citation>
    <scope>NUCLEOTIDE SEQUENCE</scope>
</reference>
<accession>A0ABQ5G0D7</accession>
<feature type="region of interest" description="Disordered" evidence="1">
    <location>
        <begin position="527"/>
        <end position="584"/>
    </location>
</feature>
<feature type="compositionally biased region" description="Basic and acidic residues" evidence="1">
    <location>
        <begin position="108"/>
        <end position="128"/>
    </location>
</feature>
<comment type="caution">
    <text evidence="2">The sequence shown here is derived from an EMBL/GenBank/DDBJ whole genome shotgun (WGS) entry which is preliminary data.</text>
</comment>
<feature type="region of interest" description="Disordered" evidence="1">
    <location>
        <begin position="80"/>
        <end position="241"/>
    </location>
</feature>
<organism evidence="2 3">
    <name type="scientific">Tanacetum coccineum</name>
    <dbReference type="NCBI Taxonomy" id="301880"/>
    <lineage>
        <taxon>Eukaryota</taxon>
        <taxon>Viridiplantae</taxon>
        <taxon>Streptophyta</taxon>
        <taxon>Embryophyta</taxon>
        <taxon>Tracheophyta</taxon>
        <taxon>Spermatophyta</taxon>
        <taxon>Magnoliopsida</taxon>
        <taxon>eudicotyledons</taxon>
        <taxon>Gunneridae</taxon>
        <taxon>Pentapetalae</taxon>
        <taxon>asterids</taxon>
        <taxon>campanulids</taxon>
        <taxon>Asterales</taxon>
        <taxon>Asteraceae</taxon>
        <taxon>Asteroideae</taxon>
        <taxon>Anthemideae</taxon>
        <taxon>Anthemidinae</taxon>
        <taxon>Tanacetum</taxon>
    </lineage>
</organism>
<feature type="compositionally biased region" description="Acidic residues" evidence="1">
    <location>
        <begin position="183"/>
        <end position="205"/>
    </location>
</feature>
<evidence type="ECO:0000313" key="3">
    <source>
        <dbReference type="Proteomes" id="UP001151760"/>
    </source>
</evidence>
<sequence>MYYPRFTKVIIHYFLTQDKTLSWRNKIGMHTSKDDYLINTLRFVSTKEETQIYGAILPESLTSHEMKETKAYKTYLVSTEEPTGKSKRVKRPAKKSTKAPARGVVIRETPEMPLSKKKEKKSMRDFHKTHPSGSGTVTKTAPSAAKIKPSVTSEGTGVKPGVPDVTEEESSENNENESNSEHEIDENESGSESDQDENKEDEDDKEEVKDEHVKTPSNNSDDEDETKFTDKAEGDEDEEMDYTTSQLYDDVDIQLNEPVDSDKGFVQEEGTDAAMTNTEVPVTSSSHSFDLVAKFLNFSDIPHIDVEIVSLMYVYVHYEVPSQQTPIFLIVPVSVISDSSPVFSTVIPKLLPSFTPPPQQSTSTPPPTTEATNPLSTQPDFASVFQFNNRVTTLQKEVVELKKDPLHTQLTALVDDHLDARLGATREEFINFLSATLTARIIEQMVKESLEDVVLAKESSQPQSSYKAAATLTEFKLKKILIDKMDKSESYLAAPEYIKCYEGLKKSYDLYKTIFFTYGDKSQLKYSQKSVQSEEPEFEVADSDMPQDQEENLGKDDEEPKEKVASKRDWFTKPTQPQEPTDPD</sequence>
<feature type="compositionally biased region" description="Acidic residues" evidence="1">
    <location>
        <begin position="165"/>
        <end position="175"/>
    </location>
</feature>
<feature type="compositionally biased region" description="Polar residues" evidence="1">
    <location>
        <begin position="131"/>
        <end position="141"/>
    </location>
</feature>
<dbReference type="Proteomes" id="UP001151760">
    <property type="component" value="Unassembled WGS sequence"/>
</dbReference>
<feature type="compositionally biased region" description="Pro residues" evidence="1">
    <location>
        <begin position="354"/>
        <end position="368"/>
    </location>
</feature>
<feature type="region of interest" description="Disordered" evidence="1">
    <location>
        <begin position="354"/>
        <end position="375"/>
    </location>
</feature>
<feature type="compositionally biased region" description="Basic residues" evidence="1">
    <location>
        <begin position="85"/>
        <end position="97"/>
    </location>
</feature>
<gene>
    <name evidence="2" type="ORF">Tco_1028340</name>
</gene>
<dbReference type="EMBL" id="BQNB010017954">
    <property type="protein sequence ID" value="GJT69054.1"/>
    <property type="molecule type" value="Genomic_DNA"/>
</dbReference>
<proteinExistence type="predicted"/>
<reference evidence="2" key="2">
    <citation type="submission" date="2022-01" db="EMBL/GenBank/DDBJ databases">
        <authorList>
            <person name="Yamashiro T."/>
            <person name="Shiraishi A."/>
            <person name="Satake H."/>
            <person name="Nakayama K."/>
        </authorList>
    </citation>
    <scope>NUCLEOTIDE SEQUENCE</scope>
</reference>
<feature type="compositionally biased region" description="Basic and acidic residues" evidence="1">
    <location>
        <begin position="552"/>
        <end position="571"/>
    </location>
</feature>
<keyword evidence="3" id="KW-1185">Reference proteome</keyword>
<evidence type="ECO:0000313" key="2">
    <source>
        <dbReference type="EMBL" id="GJT69054.1"/>
    </source>
</evidence>